<dbReference type="InterPro" id="IPR036291">
    <property type="entry name" value="NAD(P)-bd_dom_sf"/>
</dbReference>
<dbReference type="Pfam" id="PF08240">
    <property type="entry name" value="ADH_N"/>
    <property type="match status" value="1"/>
</dbReference>
<dbReference type="RefSeq" id="WP_010620469.1">
    <property type="nucleotide sequence ID" value="NZ_CP042371.1"/>
</dbReference>
<reference evidence="6 7" key="1">
    <citation type="journal article" date="2019" name="Appl. Microbiol. Biotechnol.">
        <title>Uncovering carbohydrate metabolism through a genotype-phenotype association study of 56 lactic acid bacteria genomes.</title>
        <authorList>
            <person name="Buron-Moles G."/>
            <person name="Chailyan A."/>
            <person name="Dolejs I."/>
            <person name="Forster J."/>
            <person name="Miks M.H."/>
        </authorList>
    </citation>
    <scope>NUCLEOTIDE SEQUENCE [LARGE SCALE GENOMIC DNA]</scope>
    <source>
        <strain evidence="6 7">ATCC 49373</strain>
    </source>
</reference>
<dbReference type="PANTHER" id="PTHR11695:SF294">
    <property type="entry name" value="RETICULON-4-INTERACTING PROTEIN 1, MITOCHONDRIAL"/>
    <property type="match status" value="1"/>
</dbReference>
<dbReference type="CDD" id="cd08252">
    <property type="entry name" value="AL_MDR"/>
    <property type="match status" value="1"/>
</dbReference>
<dbReference type="InterPro" id="IPR050700">
    <property type="entry name" value="YIM1/Zinc_Alcohol_DH_Fams"/>
</dbReference>
<dbReference type="EMBL" id="PUFO01000021">
    <property type="protein sequence ID" value="TDG79527.1"/>
    <property type="molecule type" value="Genomic_DNA"/>
</dbReference>
<evidence type="ECO:0000256" key="2">
    <source>
        <dbReference type="ARBA" id="ARBA00022833"/>
    </source>
</evidence>
<dbReference type="SUPFAM" id="SSF50129">
    <property type="entry name" value="GroES-like"/>
    <property type="match status" value="1"/>
</dbReference>
<dbReference type="Pfam" id="PF13602">
    <property type="entry name" value="ADH_zinc_N_2"/>
    <property type="match status" value="1"/>
</dbReference>
<dbReference type="GO" id="GO:0016491">
    <property type="term" value="F:oxidoreductase activity"/>
    <property type="evidence" value="ECO:0007669"/>
    <property type="project" value="UniProtKB-KW"/>
</dbReference>
<evidence type="ECO:0000256" key="1">
    <source>
        <dbReference type="ARBA" id="ARBA00022723"/>
    </source>
</evidence>
<evidence type="ECO:0000259" key="5">
    <source>
        <dbReference type="SMART" id="SM00829"/>
    </source>
</evidence>
<dbReference type="STRING" id="1122149.FD44_GL001409"/>
<accession>A0A4R5NR97</accession>
<keyword evidence="2 4" id="KW-0862">Zinc</keyword>
<keyword evidence="3 4" id="KW-0560">Oxidoreductase</keyword>
<evidence type="ECO:0000256" key="3">
    <source>
        <dbReference type="ARBA" id="ARBA00023002"/>
    </source>
</evidence>
<dbReference type="GO" id="GO:0008270">
    <property type="term" value="F:zinc ion binding"/>
    <property type="evidence" value="ECO:0007669"/>
    <property type="project" value="InterPro"/>
</dbReference>
<comment type="caution">
    <text evidence="6">The sequence shown here is derived from an EMBL/GenBank/DDBJ whole genome shotgun (WGS) entry which is preliminary data.</text>
</comment>
<organism evidence="6 7">
    <name type="scientific">Secundilactobacillus malefermentans</name>
    <dbReference type="NCBI Taxonomy" id="176292"/>
    <lineage>
        <taxon>Bacteria</taxon>
        <taxon>Bacillati</taxon>
        <taxon>Bacillota</taxon>
        <taxon>Bacilli</taxon>
        <taxon>Lactobacillales</taxon>
        <taxon>Lactobacillaceae</taxon>
        <taxon>Secundilactobacillus</taxon>
    </lineage>
</organism>
<dbReference type="InterPro" id="IPR013154">
    <property type="entry name" value="ADH-like_N"/>
</dbReference>
<dbReference type="InterPro" id="IPR011032">
    <property type="entry name" value="GroES-like_sf"/>
</dbReference>
<dbReference type="PROSITE" id="PS01162">
    <property type="entry name" value="QOR_ZETA_CRYSTAL"/>
    <property type="match status" value="1"/>
</dbReference>
<comment type="similarity">
    <text evidence="4">Belongs to the zinc-containing alcohol dehydrogenase family. Quinone oxidoreductase subfamily.</text>
</comment>
<dbReference type="InterPro" id="IPR014182">
    <property type="entry name" value="ADH_Zn_typ-1"/>
</dbReference>
<keyword evidence="1 4" id="KW-0479">Metal-binding</keyword>
<dbReference type="AlphaFoldDB" id="A0A4R5NR97"/>
<feature type="domain" description="Enoyl reductase (ER)" evidence="5">
    <location>
        <begin position="20"/>
        <end position="337"/>
    </location>
</feature>
<proteinExistence type="inferred from homology"/>
<evidence type="ECO:0000313" key="6">
    <source>
        <dbReference type="EMBL" id="TDG79527.1"/>
    </source>
</evidence>
<dbReference type="InterPro" id="IPR020843">
    <property type="entry name" value="ER"/>
</dbReference>
<protein>
    <recommendedName>
        <fullName evidence="4">Zinc-type alcohol dehydrogenase-like protein</fullName>
    </recommendedName>
</protein>
<dbReference type="SUPFAM" id="SSF51735">
    <property type="entry name" value="NAD(P)-binding Rossmann-fold domains"/>
    <property type="match status" value="1"/>
</dbReference>
<dbReference type="InterPro" id="IPR002364">
    <property type="entry name" value="Quin_OxRdtase/zeta-crystal_CS"/>
</dbReference>
<name>A0A4R5NR97_9LACO</name>
<dbReference type="Proteomes" id="UP000294854">
    <property type="component" value="Unassembled WGS sequence"/>
</dbReference>
<sequence length="344" mass="36835">MTKMMKAVGFYEGLPVSDSKAFEDVQLEKPVATGKDLLVKVQSVSVNPVDTKTREATPKQATPKVIGFDAVGEVVGLGESVTKFKASDQVYYAGSIIRSGSNSEFQLVDERLVAAAPKKLTVNEAAAMPLVSLTAYELLFEKMGYTFGEGANTGKTILIINGAGGVGSIMTQLAKWSGLTVIATSSHGKFDWLRENGTDFPIDYRDDLVQSVSKLPVGLISGIAILHVPQPYLEAASELIAPFGHVATIVGANVELPVDVLKDKAASFDWEFMFAKSKYHFNEASQGQILADMASLFDSGKLHSTMTEIIANGINAKVMREAHKKVESGHMSGKLVVAGPFNAD</sequence>
<dbReference type="SMART" id="SM00829">
    <property type="entry name" value="PKS_ER"/>
    <property type="match status" value="1"/>
</dbReference>
<dbReference type="Gene3D" id="3.90.180.10">
    <property type="entry name" value="Medium-chain alcohol dehydrogenases, catalytic domain"/>
    <property type="match status" value="1"/>
</dbReference>
<evidence type="ECO:0000313" key="7">
    <source>
        <dbReference type="Proteomes" id="UP000294854"/>
    </source>
</evidence>
<dbReference type="NCBIfam" id="TIGR02817">
    <property type="entry name" value="adh_fam_1"/>
    <property type="match status" value="1"/>
</dbReference>
<dbReference type="PANTHER" id="PTHR11695">
    <property type="entry name" value="ALCOHOL DEHYDROGENASE RELATED"/>
    <property type="match status" value="1"/>
</dbReference>
<dbReference type="Gene3D" id="3.40.50.720">
    <property type="entry name" value="NAD(P)-binding Rossmann-like Domain"/>
    <property type="match status" value="1"/>
</dbReference>
<evidence type="ECO:0000256" key="4">
    <source>
        <dbReference type="RuleBase" id="RU364000"/>
    </source>
</evidence>
<gene>
    <name evidence="6" type="ORF">C5L31_000869</name>
</gene>
<keyword evidence="7" id="KW-1185">Reference proteome</keyword>